<evidence type="ECO:0000313" key="3">
    <source>
        <dbReference type="Proteomes" id="UP000095464"/>
    </source>
</evidence>
<feature type="transmembrane region" description="Helical" evidence="1">
    <location>
        <begin position="50"/>
        <end position="71"/>
    </location>
</feature>
<keyword evidence="1" id="KW-0812">Transmembrane</keyword>
<comment type="caution">
    <text evidence="2">The sequence shown here is derived from an EMBL/GenBank/DDBJ whole genome shotgun (WGS) entry which is preliminary data.</text>
</comment>
<dbReference type="AlphaFoldDB" id="A0AAP7IF45"/>
<keyword evidence="1" id="KW-0472">Membrane</keyword>
<reference evidence="3" key="1">
    <citation type="submission" date="2015-11" db="EMBL/GenBank/DDBJ databases">
        <title>Genomic diversity of Staphylococcus saprophyticus strains from urinary tract infections, animal surfaces, and fermented foods.</title>
        <authorList>
            <person name="Wolfe B.E."/>
        </authorList>
    </citation>
    <scope>NUCLEOTIDE SEQUENCE [LARGE SCALE GENOMIC DNA]</scope>
    <source>
        <strain evidence="3">738_7</strain>
    </source>
</reference>
<evidence type="ECO:0000313" key="2">
    <source>
        <dbReference type="EMBL" id="OEK58932.1"/>
    </source>
</evidence>
<gene>
    <name evidence="2" type="ORF">ASS94_00995</name>
</gene>
<keyword evidence="1" id="KW-1133">Transmembrane helix</keyword>
<dbReference type="RefSeq" id="WP_069854332.1">
    <property type="nucleotide sequence ID" value="NZ_LNPX01000004.1"/>
</dbReference>
<evidence type="ECO:0000256" key="1">
    <source>
        <dbReference type="SAM" id="Phobius"/>
    </source>
</evidence>
<feature type="transmembrane region" description="Helical" evidence="1">
    <location>
        <begin position="77"/>
        <end position="100"/>
    </location>
</feature>
<proteinExistence type="predicted"/>
<dbReference type="EMBL" id="LNPX01000004">
    <property type="protein sequence ID" value="OEK58932.1"/>
    <property type="molecule type" value="Genomic_DNA"/>
</dbReference>
<protein>
    <submittedName>
        <fullName evidence="2">Uncharacterized protein</fullName>
    </submittedName>
</protein>
<dbReference type="Proteomes" id="UP000095464">
    <property type="component" value="Unassembled WGS sequence"/>
</dbReference>
<feature type="transmembrane region" description="Helical" evidence="1">
    <location>
        <begin position="6"/>
        <end position="29"/>
    </location>
</feature>
<name>A0AAP7IF45_9STAP</name>
<organism evidence="2 3">
    <name type="scientific">Staphylococcus equorum</name>
    <dbReference type="NCBI Taxonomy" id="246432"/>
    <lineage>
        <taxon>Bacteria</taxon>
        <taxon>Bacillati</taxon>
        <taxon>Bacillota</taxon>
        <taxon>Bacilli</taxon>
        <taxon>Bacillales</taxon>
        <taxon>Staphylococcaceae</taxon>
        <taxon>Staphylococcus</taxon>
    </lineage>
</organism>
<accession>A0AAP7IF45</accession>
<sequence length="213" mass="24255">MKDFIIMLAFAGGLTYLLIPIIIAIKGAIQSTKTVKIRNHRSGKNIKSSLTAIVFLLVSISTGIVSFEVGLNPYLRVINILATITFAILAISMIISLIYLNWNIRKQENKALDFETVDDNYFTYSNAESFTEDYFCIEKRNEDSNNEKAHEKTSLSQDITFKKLVTLCYKSNEVKEHFYLYKSLNLEKLKKATQDVNLLNTEEAKSFISLKKG</sequence>